<reference evidence="1 2" key="1">
    <citation type="journal article" date="2021" name="Appl. Environ. Microbiol.">
        <title>Genetic linkage and physical mapping for an oyster mushroom Pleurotus cornucopiae and QTL analysis for the trait cap color.</title>
        <authorList>
            <person name="Zhang Y."/>
            <person name="Gao W."/>
            <person name="Sonnenberg A."/>
            <person name="Chen Q."/>
            <person name="Zhang J."/>
            <person name="Huang C."/>
        </authorList>
    </citation>
    <scope>NUCLEOTIDE SEQUENCE [LARGE SCALE GENOMIC DNA]</scope>
    <source>
        <strain evidence="1">CCMSSC00406</strain>
    </source>
</reference>
<comment type="caution">
    <text evidence="1">The sequence shown here is derived from an EMBL/GenBank/DDBJ whole genome shotgun (WGS) entry which is preliminary data.</text>
</comment>
<sequence>MVESTKLATGPASSKPYIKSSYINDSPKVHFLVKMKVSTGLTLFALISSSPQPIEGASSTLIAPRFGRLPTGAIKPFGWSLNQARVQAEGLAGHLRDFDSYVAGSIWVPGGSIEYSEMHESGPYWFNGMIALAFQLEDQRLIGQLREFLDFNLDNQQPDGWIGPDWNMSIPRLVWPRYLVLLGLIQYAEADPSQTERIVDAMHRFASLVHQIWSNNQQGQPSNGFNFDYQFVRWEELILSLEWLFDNFPRGKEAELLESMRMVRASGFDWKNKWYTDTNFPKEAVTSLNMQTHGVNNAEALKSEALAYRFTGDESDKQSTFNRLDLLYKYHGRASGTFSADEHLAGLDPSRGTELCTVVFVEFTPQLSYRLTCGASEQIFSLAVIYQIFGNNSIADRAEKLAYNALPAALMPDWKSHQYDQEVNQIWAKEMNPPPWGNNGPDSNVFGFEPNYPCCTVNHPQAYPKFWANSFVTDANGTSLIHAFLGPATFSGRLGSSNRVEVTVDTLYPFGPSLTYTVSARQAFDFKIRVPDWAQSGKSTISLNNGRAARLNVDASSFHIVKVPARTTTFKVTLDMPTTIEARPNGAIAVNRGPLLYAIDLQFNDTVTPGQRSAQALNDVRRLYPNAPEDFLTAFDNHTQAHTLLPTGEWRLAIDASSIRVIDKSADISELPFYAWAADSSPVSMTADACQIEWGLTKGTASTPPTSPNACVGPKLKVNLIPFGAAKLRLGEIPTIPSVYVASPHCSSIPSSSKESLLYSAGEPGLVTRHQRINLKVSRSDGSQLRDLPPSPKSRLTMERISSRFNNPESDITCRSSDFISFKLKRVNLQMFSNIPVLFADALSADSPNTFASSPVSASKQRHSQLDACGEFRIVDAEGTKGKGLDTDDEAEGDQEARDDRGGTKGGSNEFFSVDGNRNSVPSPSPSPSSASTSTLTPSQHYGRAPPSPTPSPPPLNRTQTAPSNSPTPPPTITLTESSATLEILFQFMHNQPQPIATIAVISFSSLVALVSAVEKYQVHAAKEACRNRLREFIPHQPLKVLHIATIHRYTSLMDEAAPYTLGLPLKDIQSTLNANTFIAWVHYHHSFSLLLHQIQTYQSPTRYHWESLKDKPGVKTMDSPCEVWTELYAKVAWRIGGWVGGIVGLSDSNGDNDSNNANANGNGGGAGGGGIKEIFRQTREVIGLRCMSCPKWMMDWEEEVLYRMGKMKRFINAPDSDISLLSSDNVLFKVHRINLKMHSDIFADADDISTFKTSNQQAPEIVALAEHSTVLSILLRYMYRQPPPDLSALAHDDFPLLEQIAEAAEKYRVFFAIDAAVRALRLSLPTNPFQILSFAIKHKHPSLVDAAAEWGLRASSLAMGLVVPPPSRTRRTRSITSDFDSNDEGDEGVTTTDNGNSTPTVLNANSDGSMVVDVDVSGSGSGSGSRSGGTGGLGEMLAPSIRSAWIAYSSNHHTLLQHQFLLYPPTTHHWNPTSRDIDLPCDVWAVGWGMVVSRLGSGGVGMMLGDVEVGLGLGSSVLGDSGNTDTPGGGGGVNNALPPSPLHPSSSSSSSQALQTALTQLLSPSSNPNPSLSPTVVAANANANGNGVGTAMNGSRVRGTMGINTLFRPAEEYVKGKCGECRETLEGWKKEMGRSVERVGGFSRFVGI</sequence>
<name>A0ACB7J9P2_PLECO</name>
<proteinExistence type="predicted"/>
<dbReference type="EMBL" id="WQMT02000001">
    <property type="protein sequence ID" value="KAG9227309.1"/>
    <property type="molecule type" value="Genomic_DNA"/>
</dbReference>
<evidence type="ECO:0000313" key="2">
    <source>
        <dbReference type="Proteomes" id="UP000824881"/>
    </source>
</evidence>
<evidence type="ECO:0000313" key="1">
    <source>
        <dbReference type="EMBL" id="KAG9227309.1"/>
    </source>
</evidence>
<dbReference type="Proteomes" id="UP000824881">
    <property type="component" value="Unassembled WGS sequence"/>
</dbReference>
<accession>A0ACB7J9P2</accession>
<keyword evidence="2" id="KW-1185">Reference proteome</keyword>
<organism evidence="1 2">
    <name type="scientific">Pleurotus cornucopiae</name>
    <name type="common">Cornucopia mushroom</name>
    <dbReference type="NCBI Taxonomy" id="5321"/>
    <lineage>
        <taxon>Eukaryota</taxon>
        <taxon>Fungi</taxon>
        <taxon>Dikarya</taxon>
        <taxon>Basidiomycota</taxon>
        <taxon>Agaricomycotina</taxon>
        <taxon>Agaricomycetes</taxon>
        <taxon>Agaricomycetidae</taxon>
        <taxon>Agaricales</taxon>
        <taxon>Pleurotineae</taxon>
        <taxon>Pleurotaceae</taxon>
        <taxon>Pleurotus</taxon>
    </lineage>
</organism>
<protein>
    <submittedName>
        <fullName evidence="1">Uncharacterized protein</fullName>
    </submittedName>
</protein>
<gene>
    <name evidence="1" type="ORF">CCMSSC00406_0004152</name>
</gene>